<dbReference type="InterPro" id="IPR036291">
    <property type="entry name" value="NAD(P)-bd_dom_sf"/>
</dbReference>
<dbReference type="Proteomes" id="UP001497522">
    <property type="component" value="Chromosome 5"/>
</dbReference>
<dbReference type="SUPFAM" id="SSF51735">
    <property type="entry name" value="NAD(P)-binding Rossmann-fold domains"/>
    <property type="match status" value="1"/>
</dbReference>
<evidence type="ECO:0000313" key="4">
    <source>
        <dbReference type="EMBL" id="CAK9876736.1"/>
    </source>
</evidence>
<evidence type="ECO:0000256" key="2">
    <source>
        <dbReference type="ARBA" id="ARBA00023002"/>
    </source>
</evidence>
<dbReference type="PANTHER" id="PTHR10836">
    <property type="entry name" value="GLYCERALDEHYDE 3-PHOSPHATE DEHYDROGENASE"/>
    <property type="match status" value="1"/>
</dbReference>
<keyword evidence="2" id="KW-0560">Oxidoreductase</keyword>
<evidence type="ECO:0000259" key="3">
    <source>
        <dbReference type="SMART" id="SM00846"/>
    </source>
</evidence>
<gene>
    <name evidence="4" type="ORF">CSSPJE1EN2_LOCUS18778</name>
</gene>
<evidence type="ECO:0000313" key="5">
    <source>
        <dbReference type="Proteomes" id="UP001497522"/>
    </source>
</evidence>
<comment type="similarity">
    <text evidence="1">Belongs to the glyceraldehyde-3-phosphate dehydrogenase family.</text>
</comment>
<feature type="domain" description="Glyceraldehyde 3-phosphate dehydrogenase NAD(P) binding" evidence="3">
    <location>
        <begin position="19"/>
        <end position="108"/>
    </location>
</feature>
<dbReference type="SMART" id="SM00846">
    <property type="entry name" value="Gp_dh_N"/>
    <property type="match status" value="1"/>
</dbReference>
<dbReference type="EMBL" id="OZ023706">
    <property type="protein sequence ID" value="CAK9876736.1"/>
    <property type="molecule type" value="Genomic_DNA"/>
</dbReference>
<accession>A0ABP1BLR5</accession>
<dbReference type="Gene3D" id="3.40.50.720">
    <property type="entry name" value="NAD(P)-binding Rossmann-like Domain"/>
    <property type="match status" value="1"/>
</dbReference>
<name>A0ABP1BLR5_9BRYO</name>
<organism evidence="4 5">
    <name type="scientific">Sphagnum jensenii</name>
    <dbReference type="NCBI Taxonomy" id="128206"/>
    <lineage>
        <taxon>Eukaryota</taxon>
        <taxon>Viridiplantae</taxon>
        <taxon>Streptophyta</taxon>
        <taxon>Embryophyta</taxon>
        <taxon>Bryophyta</taxon>
        <taxon>Sphagnophytina</taxon>
        <taxon>Sphagnopsida</taxon>
        <taxon>Sphagnales</taxon>
        <taxon>Sphagnaceae</taxon>
        <taxon>Sphagnum</taxon>
    </lineage>
</organism>
<sequence length="109" mass="11612">MTVDSESTQPMTEDYFCGMQAYMFKYDSTHGIAKADVHAIDDKTLQIGSQTIKVFGSRDPSEIPWGSAGADFIVESTGVFTTTAKAEAHFKGGAKKVVISAPSADAPCL</sequence>
<keyword evidence="5" id="KW-1185">Reference proteome</keyword>
<dbReference type="InterPro" id="IPR020831">
    <property type="entry name" value="GlycerAld/Erythrose_P_DH"/>
</dbReference>
<dbReference type="InterPro" id="IPR020828">
    <property type="entry name" value="GlycerAld_3-P_DH_NAD(P)-bd"/>
</dbReference>
<dbReference type="PANTHER" id="PTHR10836:SF76">
    <property type="entry name" value="GLYCERALDEHYDE-3-PHOSPHATE DEHYDROGENASE-RELATED"/>
    <property type="match status" value="1"/>
</dbReference>
<protein>
    <recommendedName>
        <fullName evidence="3">Glyceraldehyde 3-phosphate dehydrogenase NAD(P) binding domain-containing protein</fullName>
    </recommendedName>
</protein>
<reference evidence="4" key="1">
    <citation type="submission" date="2024-03" db="EMBL/GenBank/DDBJ databases">
        <authorList>
            <consortium name="ELIXIR-Norway"/>
            <consortium name="Elixir Norway"/>
        </authorList>
    </citation>
    <scope>NUCLEOTIDE SEQUENCE</scope>
</reference>
<dbReference type="Pfam" id="PF00044">
    <property type="entry name" value="Gp_dh_N"/>
    <property type="match status" value="1"/>
</dbReference>
<proteinExistence type="inferred from homology"/>
<evidence type="ECO:0000256" key="1">
    <source>
        <dbReference type="ARBA" id="ARBA00007406"/>
    </source>
</evidence>